<gene>
    <name evidence="4" type="ORF">HFP15_04050</name>
</gene>
<dbReference type="SUPFAM" id="SSF54631">
    <property type="entry name" value="CBS-domain pair"/>
    <property type="match status" value="1"/>
</dbReference>
<feature type="domain" description="CBS" evidence="3">
    <location>
        <begin position="73"/>
        <end position="133"/>
    </location>
</feature>
<dbReference type="Gene3D" id="3.10.580.10">
    <property type="entry name" value="CBS-domain"/>
    <property type="match status" value="1"/>
</dbReference>
<dbReference type="InterPro" id="IPR051257">
    <property type="entry name" value="Diverse_CBS-Domain"/>
</dbReference>
<sequence>MRVRDIMSTPVIGIAPEATIDETAEVMLDRGFTTLPVVTADGILLGLITEAHLGAARWGSPPDSGPHLVRQVMRAPALAVAAEADLADLANAMVESHQRCLPVIEDGHLCGMVSWRDLLSHYAPEWERPRHDSPVG</sequence>
<protein>
    <submittedName>
        <fullName evidence="4">CBS domain-containing protein</fullName>
    </submittedName>
</protein>
<evidence type="ECO:0000256" key="2">
    <source>
        <dbReference type="PROSITE-ProRule" id="PRU00703"/>
    </source>
</evidence>
<dbReference type="PANTHER" id="PTHR43080:SF2">
    <property type="entry name" value="CBS DOMAIN-CONTAINING PROTEIN"/>
    <property type="match status" value="1"/>
</dbReference>
<dbReference type="PROSITE" id="PS51371">
    <property type="entry name" value="CBS"/>
    <property type="match status" value="2"/>
</dbReference>
<reference evidence="4 5" key="1">
    <citation type="submission" date="2020-04" db="EMBL/GenBank/DDBJ databases">
        <title>Novel species.</title>
        <authorList>
            <person name="Teo W.F.A."/>
            <person name="Lipun K."/>
            <person name="Srisuk N."/>
            <person name="Duangmal K."/>
        </authorList>
    </citation>
    <scope>NUCLEOTIDE SEQUENCE [LARGE SCALE GENOMIC DNA]</scope>
    <source>
        <strain evidence="4 5">K13G38</strain>
    </source>
</reference>
<accession>A0ABX1IX55</accession>
<evidence type="ECO:0000259" key="3">
    <source>
        <dbReference type="PROSITE" id="PS51371"/>
    </source>
</evidence>
<dbReference type="InterPro" id="IPR046342">
    <property type="entry name" value="CBS_dom_sf"/>
</dbReference>
<proteinExistence type="predicted"/>
<dbReference type="SMART" id="SM00116">
    <property type="entry name" value="CBS"/>
    <property type="match status" value="2"/>
</dbReference>
<dbReference type="CDD" id="cd02205">
    <property type="entry name" value="CBS_pair_SF"/>
    <property type="match status" value="1"/>
</dbReference>
<dbReference type="Pfam" id="PF00571">
    <property type="entry name" value="CBS"/>
    <property type="match status" value="2"/>
</dbReference>
<dbReference type="InterPro" id="IPR000644">
    <property type="entry name" value="CBS_dom"/>
</dbReference>
<evidence type="ECO:0000313" key="5">
    <source>
        <dbReference type="Proteomes" id="UP000715441"/>
    </source>
</evidence>
<organism evidence="4 5">
    <name type="scientific">Amycolatopsis acididurans</name>
    <dbReference type="NCBI Taxonomy" id="2724524"/>
    <lineage>
        <taxon>Bacteria</taxon>
        <taxon>Bacillati</taxon>
        <taxon>Actinomycetota</taxon>
        <taxon>Actinomycetes</taxon>
        <taxon>Pseudonocardiales</taxon>
        <taxon>Pseudonocardiaceae</taxon>
        <taxon>Amycolatopsis</taxon>
    </lineage>
</organism>
<dbReference type="Proteomes" id="UP000715441">
    <property type="component" value="Unassembled WGS sequence"/>
</dbReference>
<keyword evidence="1 2" id="KW-0129">CBS domain</keyword>
<dbReference type="PANTHER" id="PTHR43080">
    <property type="entry name" value="CBS DOMAIN-CONTAINING PROTEIN CBSX3, MITOCHONDRIAL"/>
    <property type="match status" value="1"/>
</dbReference>
<feature type="domain" description="CBS" evidence="3">
    <location>
        <begin position="7"/>
        <end position="64"/>
    </location>
</feature>
<evidence type="ECO:0000256" key="1">
    <source>
        <dbReference type="ARBA" id="ARBA00023122"/>
    </source>
</evidence>
<dbReference type="RefSeq" id="WP_168511563.1">
    <property type="nucleotide sequence ID" value="NZ_JAAXLS010000002.1"/>
</dbReference>
<dbReference type="EMBL" id="JAAXLS010000002">
    <property type="protein sequence ID" value="NKQ52048.1"/>
    <property type="molecule type" value="Genomic_DNA"/>
</dbReference>
<comment type="caution">
    <text evidence="4">The sequence shown here is derived from an EMBL/GenBank/DDBJ whole genome shotgun (WGS) entry which is preliminary data.</text>
</comment>
<keyword evidence="5" id="KW-1185">Reference proteome</keyword>
<name>A0ABX1IX55_9PSEU</name>
<evidence type="ECO:0000313" key="4">
    <source>
        <dbReference type="EMBL" id="NKQ52048.1"/>
    </source>
</evidence>